<dbReference type="Pfam" id="PF05136">
    <property type="entry name" value="Phage_portal_2"/>
    <property type="match status" value="1"/>
</dbReference>
<proteinExistence type="predicted"/>
<gene>
    <name evidence="1" type="ORF">SAMN04488103_1068</name>
</gene>
<dbReference type="GO" id="GO:0019068">
    <property type="term" value="P:virion assembly"/>
    <property type="evidence" value="ECO:0007669"/>
    <property type="project" value="InterPro"/>
</dbReference>
<dbReference type="AlphaFoldDB" id="A0A1H8HPX3"/>
<dbReference type="STRING" id="933059.SAMN04488103_1068"/>
<accession>A0A1H8HPX3</accession>
<name>A0A1H8HPX3_9RHOB</name>
<dbReference type="Proteomes" id="UP000198761">
    <property type="component" value="Unassembled WGS sequence"/>
</dbReference>
<protein>
    <submittedName>
        <fullName evidence="1">Phage portal protein, lambda family</fullName>
    </submittedName>
</protein>
<organism evidence="1 2">
    <name type="scientific">Gemmobacter aquatilis</name>
    <dbReference type="NCBI Taxonomy" id="933059"/>
    <lineage>
        <taxon>Bacteria</taxon>
        <taxon>Pseudomonadati</taxon>
        <taxon>Pseudomonadota</taxon>
        <taxon>Alphaproteobacteria</taxon>
        <taxon>Rhodobacterales</taxon>
        <taxon>Paracoccaceae</taxon>
        <taxon>Gemmobacter</taxon>
    </lineage>
</organism>
<evidence type="ECO:0000313" key="1">
    <source>
        <dbReference type="EMBL" id="SEN58074.1"/>
    </source>
</evidence>
<dbReference type="InterPro" id="IPR006429">
    <property type="entry name" value="Phage_lambda_portal"/>
</dbReference>
<dbReference type="GO" id="GO:0005198">
    <property type="term" value="F:structural molecule activity"/>
    <property type="evidence" value="ECO:0007669"/>
    <property type="project" value="InterPro"/>
</dbReference>
<dbReference type="OrthoDB" id="9770450at2"/>
<dbReference type="RefSeq" id="WP_091301512.1">
    <property type="nucleotide sequence ID" value="NZ_FOCE01000006.1"/>
</dbReference>
<keyword evidence="2" id="KW-1185">Reference proteome</keyword>
<evidence type="ECO:0000313" key="2">
    <source>
        <dbReference type="Proteomes" id="UP000198761"/>
    </source>
</evidence>
<reference evidence="1 2" key="1">
    <citation type="submission" date="2016-10" db="EMBL/GenBank/DDBJ databases">
        <authorList>
            <person name="de Groot N.N."/>
        </authorList>
    </citation>
    <scope>NUCLEOTIDE SEQUENCE [LARGE SCALE GENOMIC DNA]</scope>
    <source>
        <strain evidence="1 2">DSM 3857</strain>
    </source>
</reference>
<sequence>MGLLDLFRRQTAPAQTRRYDAASGSPRRFNGGASRFAGYGAETVAAGPSIRSRARHAAENNSLAASAIGAWVDAAIGPGIMPTSQHPDPAVRVILDSYFAKWAKRADASGRTDFWGLQAAAVRSERIDGESMLLWRGAKLLHLPVEQIAYLTTDSAVAGVELDDDAGVTGYWIHPSRPDGLNGQYAPPIFVPAEDALHIFQPSGPGQVRGVSALAPVLLALSELDATEDALITQTKIAALLSVILTNQNDLTGDDPLQDGQGLEPGAVLRLPGNYTVTTVAPQQSQQAGEFLAHLTRRIAAGVGVPVHLVDGNLNQANYSSLRAALVSFRQRIERYQFQCLVPAFLDPVWRRVATLAALEHGLDVNDDLFAVEHIPPAQPWVDPAKDAEATLTLMGAGLMSRRQAVASLGYSIEKLDAEIAADRQRESAMGLSFIQQSVEQKGSKA</sequence>
<dbReference type="EMBL" id="FOCE01000006">
    <property type="protein sequence ID" value="SEN58074.1"/>
    <property type="molecule type" value="Genomic_DNA"/>
</dbReference>